<dbReference type="InterPro" id="IPR015655">
    <property type="entry name" value="PP2C"/>
</dbReference>
<dbReference type="Gene3D" id="3.60.40.10">
    <property type="entry name" value="PPM-type phosphatase domain"/>
    <property type="match status" value="1"/>
</dbReference>
<feature type="region of interest" description="Disordered" evidence="1">
    <location>
        <begin position="750"/>
        <end position="794"/>
    </location>
</feature>
<feature type="compositionally biased region" description="Low complexity" evidence="1">
    <location>
        <begin position="146"/>
        <end position="157"/>
    </location>
</feature>
<feature type="compositionally biased region" description="Low complexity" evidence="1">
    <location>
        <begin position="750"/>
        <end position="760"/>
    </location>
</feature>
<dbReference type="CDD" id="cd00143">
    <property type="entry name" value="PP2Cc"/>
    <property type="match status" value="1"/>
</dbReference>
<evidence type="ECO:0000256" key="1">
    <source>
        <dbReference type="SAM" id="MobiDB-lite"/>
    </source>
</evidence>
<feature type="compositionally biased region" description="Low complexity" evidence="1">
    <location>
        <begin position="85"/>
        <end position="96"/>
    </location>
</feature>
<dbReference type="SUPFAM" id="SSF81606">
    <property type="entry name" value="PP2C-like"/>
    <property type="match status" value="1"/>
</dbReference>
<dbReference type="Proteomes" id="UP001194580">
    <property type="component" value="Unassembled WGS sequence"/>
</dbReference>
<evidence type="ECO:0000259" key="2">
    <source>
        <dbReference type="PROSITE" id="PS51746"/>
    </source>
</evidence>
<organism evidence="3 4">
    <name type="scientific">Linnemannia exigua</name>
    <dbReference type="NCBI Taxonomy" id="604196"/>
    <lineage>
        <taxon>Eukaryota</taxon>
        <taxon>Fungi</taxon>
        <taxon>Fungi incertae sedis</taxon>
        <taxon>Mucoromycota</taxon>
        <taxon>Mortierellomycotina</taxon>
        <taxon>Mortierellomycetes</taxon>
        <taxon>Mortierellales</taxon>
        <taxon>Mortierellaceae</taxon>
        <taxon>Linnemannia</taxon>
    </lineage>
</organism>
<keyword evidence="4" id="KW-1185">Reference proteome</keyword>
<reference evidence="3" key="1">
    <citation type="journal article" date="2020" name="Fungal Divers.">
        <title>Resolving the Mortierellaceae phylogeny through synthesis of multi-gene phylogenetics and phylogenomics.</title>
        <authorList>
            <person name="Vandepol N."/>
            <person name="Liber J."/>
            <person name="Desiro A."/>
            <person name="Na H."/>
            <person name="Kennedy M."/>
            <person name="Barry K."/>
            <person name="Grigoriev I.V."/>
            <person name="Miller A.N."/>
            <person name="O'Donnell K."/>
            <person name="Stajich J.E."/>
            <person name="Bonito G."/>
        </authorList>
    </citation>
    <scope>NUCLEOTIDE SEQUENCE</scope>
    <source>
        <strain evidence="3">NRRL 28262</strain>
    </source>
</reference>
<evidence type="ECO:0000313" key="4">
    <source>
        <dbReference type="Proteomes" id="UP001194580"/>
    </source>
</evidence>
<feature type="domain" description="PPM-type phosphatase" evidence="2">
    <location>
        <begin position="430"/>
        <end position="849"/>
    </location>
</feature>
<feature type="region of interest" description="Disordered" evidence="1">
    <location>
        <begin position="85"/>
        <end position="161"/>
    </location>
</feature>
<comment type="caution">
    <text evidence="3">The sequence shown here is derived from an EMBL/GenBank/DDBJ whole genome shotgun (WGS) entry which is preliminary data.</text>
</comment>
<dbReference type="InterPro" id="IPR036457">
    <property type="entry name" value="PPM-type-like_dom_sf"/>
</dbReference>
<proteinExistence type="predicted"/>
<dbReference type="Pfam" id="PF00481">
    <property type="entry name" value="PP2C"/>
    <property type="match status" value="1"/>
</dbReference>
<evidence type="ECO:0000313" key="3">
    <source>
        <dbReference type="EMBL" id="KAG0278817.1"/>
    </source>
</evidence>
<dbReference type="GO" id="GO:0005739">
    <property type="term" value="C:mitochondrion"/>
    <property type="evidence" value="ECO:0007669"/>
    <property type="project" value="TreeGrafter"/>
</dbReference>
<sequence>MSSSSTWSRIQSTRAHGIQVVCRPTTTAPSLHSTFNFSTSTTVHSSRERTSHVLDVNQTKKIRRKAIKADFRDVALTTGTAATATTTTGASTGSSAPFTSRITPLKRGRDCDRDHRNRHHDYYYNKRDRHDTRRRRDDRNSHQEHSSSQQQQQQQQQGRSTRLRYEDFIQPGHHRQHYLYRQRFWHYIRQQQLHNHARDQGHHHRHNNHRGGFSPGDHHHHGPSGFNNHHWWSQWNQQWMPWMLQVHLEDAARKAFVVGILLACGAYGFYNFKTKQREQWRKFRDDFWRIREKLLDTKEDPPWAKTKTETAKDRYSFWRPSSESSSSSSLMGTLGNTGGGGEAVVAAALTFGPMAFELSGSGIGDVRNPKAGPSSQGLQGLEKDLRMLTPENVERRLGQNQRSFKIVPPQDTKRKRDDGVYFRPRTRNIVRGYTVNQVASNNPIEDDMSQHFLRSYHDHDGSDEPERFFFGVYDGHSGWCCSQKIAHELAPSISKELNLVRNPRDTKAVIEAIERGFLKLDQRIVQDSVKRVLEHPSRPLACSSLLPAISGSCALMAYVDSRDNDLYVACVGDSRAVMGVREPTTDGKGHVWRAVPLSFDQTGRNPWEVKRLQEEHPGEETTVVRRGRVLGGLEPTRAFGDARYKWSKEIQDKVFSLFPAYREPRPNYNTPPYVTAKPVVRHHKIQAEDRFLIMATDGLWDKLTSDEAVQLVGQLLDGKTGHDEMVLDREAILAYRRQLKAKRIASTAAANIKAASPTATGTSTQLTPAPPQQQQEEEEEELTPANLMPKGPASQVRKFTYRDQANASTHLIRNALGGADDDKLAATLQIPSPQSRQHRDDITVTVVFFGQQNTTMALSEAQDATRGLTPIR</sequence>
<accession>A0AAD4DKD0</accession>
<gene>
    <name evidence="3" type="ORF">BGZ95_003056</name>
</gene>
<dbReference type="InterPro" id="IPR001932">
    <property type="entry name" value="PPM-type_phosphatase-like_dom"/>
</dbReference>
<dbReference type="PROSITE" id="PS51746">
    <property type="entry name" value="PPM_2"/>
    <property type="match status" value="1"/>
</dbReference>
<name>A0AAD4DKD0_9FUNG</name>
<feature type="compositionally biased region" description="Basic and acidic residues" evidence="1">
    <location>
        <begin position="107"/>
        <end position="145"/>
    </location>
</feature>
<dbReference type="AlphaFoldDB" id="A0AAD4DKD0"/>
<feature type="region of interest" description="Disordered" evidence="1">
    <location>
        <begin position="195"/>
        <end position="222"/>
    </location>
</feature>
<dbReference type="EMBL" id="JAAAIL010000168">
    <property type="protein sequence ID" value="KAG0278817.1"/>
    <property type="molecule type" value="Genomic_DNA"/>
</dbReference>
<dbReference type="PANTHER" id="PTHR13832:SF792">
    <property type="entry name" value="GM14286P"/>
    <property type="match status" value="1"/>
</dbReference>
<dbReference type="GO" id="GO:0004741">
    <property type="term" value="F:[pyruvate dehydrogenase (acetyl-transferring)]-phosphatase activity"/>
    <property type="evidence" value="ECO:0007669"/>
    <property type="project" value="TreeGrafter"/>
</dbReference>
<dbReference type="PANTHER" id="PTHR13832">
    <property type="entry name" value="PROTEIN PHOSPHATASE 2C"/>
    <property type="match status" value="1"/>
</dbReference>
<protein>
    <recommendedName>
        <fullName evidence="2">PPM-type phosphatase domain-containing protein</fullName>
    </recommendedName>
</protein>
<dbReference type="SMART" id="SM00332">
    <property type="entry name" value="PP2Cc"/>
    <property type="match status" value="1"/>
</dbReference>